<feature type="region of interest" description="Disordered" evidence="1">
    <location>
        <begin position="1"/>
        <end position="41"/>
    </location>
</feature>
<reference evidence="2 3" key="1">
    <citation type="submission" date="2015-08" db="EMBL/GenBank/DDBJ databases">
        <title>Next Generation Sequencing and Analysis of the Genome of Puccinia sorghi L Schw, the Causal Agent of Maize Common Rust.</title>
        <authorList>
            <person name="Rochi L."/>
            <person name="Burguener G."/>
            <person name="Darino M."/>
            <person name="Turjanski A."/>
            <person name="Kreff E."/>
            <person name="Dieguez M.J."/>
            <person name="Sacco F."/>
        </authorList>
    </citation>
    <scope>NUCLEOTIDE SEQUENCE [LARGE SCALE GENOMIC DNA]</scope>
    <source>
        <strain evidence="2 3">RO10H11247</strain>
    </source>
</reference>
<sequence length="79" mass="8318">MIQAETQIPPTTSGKSQTTNQKTSIHGKSNQNIRGGGQAPGSKGYLADFFTALVSAVKMILPSGSQECARGKHFPGEIE</sequence>
<gene>
    <name evidence="2" type="ORF">VP01_1311g5</name>
</gene>
<accession>A0A0L6VN40</accession>
<feature type="compositionally biased region" description="Polar residues" evidence="1">
    <location>
        <begin position="1"/>
        <end position="33"/>
    </location>
</feature>
<dbReference type="VEuPathDB" id="FungiDB:VP01_1311g5"/>
<name>A0A0L6VN40_9BASI</name>
<evidence type="ECO:0000313" key="3">
    <source>
        <dbReference type="Proteomes" id="UP000037035"/>
    </source>
</evidence>
<evidence type="ECO:0000313" key="2">
    <source>
        <dbReference type="EMBL" id="KNZ62114.1"/>
    </source>
</evidence>
<comment type="caution">
    <text evidence="2">The sequence shown here is derived from an EMBL/GenBank/DDBJ whole genome shotgun (WGS) entry which is preliminary data.</text>
</comment>
<dbReference type="EMBL" id="LAVV01003466">
    <property type="protein sequence ID" value="KNZ62114.1"/>
    <property type="molecule type" value="Genomic_DNA"/>
</dbReference>
<evidence type="ECO:0000256" key="1">
    <source>
        <dbReference type="SAM" id="MobiDB-lite"/>
    </source>
</evidence>
<keyword evidence="3" id="KW-1185">Reference proteome</keyword>
<protein>
    <submittedName>
        <fullName evidence="2">Uncharacterized protein</fullName>
    </submittedName>
</protein>
<dbReference type="Proteomes" id="UP000037035">
    <property type="component" value="Unassembled WGS sequence"/>
</dbReference>
<proteinExistence type="predicted"/>
<organism evidence="2 3">
    <name type="scientific">Puccinia sorghi</name>
    <dbReference type="NCBI Taxonomy" id="27349"/>
    <lineage>
        <taxon>Eukaryota</taxon>
        <taxon>Fungi</taxon>
        <taxon>Dikarya</taxon>
        <taxon>Basidiomycota</taxon>
        <taxon>Pucciniomycotina</taxon>
        <taxon>Pucciniomycetes</taxon>
        <taxon>Pucciniales</taxon>
        <taxon>Pucciniaceae</taxon>
        <taxon>Puccinia</taxon>
    </lineage>
</organism>
<dbReference type="AlphaFoldDB" id="A0A0L6VN40"/>